<organism evidence="1">
    <name type="scientific">Anguilla anguilla</name>
    <name type="common">European freshwater eel</name>
    <name type="synonym">Muraena anguilla</name>
    <dbReference type="NCBI Taxonomy" id="7936"/>
    <lineage>
        <taxon>Eukaryota</taxon>
        <taxon>Metazoa</taxon>
        <taxon>Chordata</taxon>
        <taxon>Craniata</taxon>
        <taxon>Vertebrata</taxon>
        <taxon>Euteleostomi</taxon>
        <taxon>Actinopterygii</taxon>
        <taxon>Neopterygii</taxon>
        <taxon>Teleostei</taxon>
        <taxon>Anguilliformes</taxon>
        <taxon>Anguillidae</taxon>
        <taxon>Anguilla</taxon>
    </lineage>
</organism>
<accession>A0A0E9PBJ0</accession>
<sequence>MHRFCGAVGHSHRRWCSLMRRKRCFYKSELYSAAPSNISLILYSIIK</sequence>
<evidence type="ECO:0000313" key="1">
    <source>
        <dbReference type="EMBL" id="JAH02041.1"/>
    </source>
</evidence>
<reference evidence="1" key="1">
    <citation type="submission" date="2014-11" db="EMBL/GenBank/DDBJ databases">
        <authorList>
            <person name="Amaro Gonzalez C."/>
        </authorList>
    </citation>
    <scope>NUCLEOTIDE SEQUENCE</scope>
</reference>
<dbReference type="AlphaFoldDB" id="A0A0E9PBJ0"/>
<proteinExistence type="predicted"/>
<name>A0A0E9PBJ0_ANGAN</name>
<dbReference type="EMBL" id="GBXM01106536">
    <property type="protein sequence ID" value="JAH02041.1"/>
    <property type="molecule type" value="Transcribed_RNA"/>
</dbReference>
<reference evidence="1" key="2">
    <citation type="journal article" date="2015" name="Fish Shellfish Immunol.">
        <title>Early steps in the European eel (Anguilla anguilla)-Vibrio vulnificus interaction in the gills: Role of the RtxA13 toxin.</title>
        <authorList>
            <person name="Callol A."/>
            <person name="Pajuelo D."/>
            <person name="Ebbesson L."/>
            <person name="Teles M."/>
            <person name="MacKenzie S."/>
            <person name="Amaro C."/>
        </authorList>
    </citation>
    <scope>NUCLEOTIDE SEQUENCE</scope>
</reference>
<protein>
    <submittedName>
        <fullName evidence="1">Uncharacterized protein</fullName>
    </submittedName>
</protein>